<reference evidence="1 2" key="1">
    <citation type="journal article" date="2017" name="Genome Biol. Evol.">
        <title>Phytophthora megakarya and P. palmivora, closely related causal agents of cacao black pod rot, underwent increases in genome sizes and gene numbers by different mechanisms.</title>
        <authorList>
            <person name="Ali S.S."/>
            <person name="Shao J."/>
            <person name="Lary D.J."/>
            <person name="Kronmiller B."/>
            <person name="Shen D."/>
            <person name="Strem M.D."/>
            <person name="Amoako-Attah I."/>
            <person name="Akrofi A.Y."/>
            <person name="Begoude B.A."/>
            <person name="Ten Hoopen G.M."/>
            <person name="Coulibaly K."/>
            <person name="Kebe B.I."/>
            <person name="Melnick R.L."/>
            <person name="Guiltinan M.J."/>
            <person name="Tyler B.M."/>
            <person name="Meinhardt L.W."/>
            <person name="Bailey B.A."/>
        </authorList>
    </citation>
    <scope>NUCLEOTIDE SEQUENCE [LARGE SCALE GENOMIC DNA]</scope>
    <source>
        <strain evidence="2">sbr112.9</strain>
    </source>
</reference>
<name>A0A2P4YQU0_9STRA</name>
<sequence length="140" mass="15193">MLNHGIVAADILHVYRVPRNQKGNQTSSRRQFHLQRQERGNTRHSAHLKTQAQQVKDKTALEIAANEAFFGQTGGGADEPWVLGLPSTNSSSTTWGASDANWFGNNSTQLTTAAATTATGDFFTRNGNHNLRIDKSGGNS</sequence>
<organism evidence="1 2">
    <name type="scientific">Phytophthora palmivora</name>
    <dbReference type="NCBI Taxonomy" id="4796"/>
    <lineage>
        <taxon>Eukaryota</taxon>
        <taxon>Sar</taxon>
        <taxon>Stramenopiles</taxon>
        <taxon>Oomycota</taxon>
        <taxon>Peronosporomycetes</taxon>
        <taxon>Peronosporales</taxon>
        <taxon>Peronosporaceae</taxon>
        <taxon>Phytophthora</taxon>
    </lineage>
</organism>
<dbReference type="Proteomes" id="UP000237271">
    <property type="component" value="Unassembled WGS sequence"/>
</dbReference>
<comment type="caution">
    <text evidence="1">The sequence shown here is derived from an EMBL/GenBank/DDBJ whole genome shotgun (WGS) entry which is preliminary data.</text>
</comment>
<dbReference type="AlphaFoldDB" id="A0A2P4YQU0"/>
<dbReference type="EMBL" id="NCKW01000659">
    <property type="protein sequence ID" value="POM80170.1"/>
    <property type="molecule type" value="Genomic_DNA"/>
</dbReference>
<gene>
    <name evidence="1" type="ORF">PHPALM_2029</name>
</gene>
<evidence type="ECO:0000313" key="1">
    <source>
        <dbReference type="EMBL" id="POM80170.1"/>
    </source>
</evidence>
<keyword evidence="2" id="KW-1185">Reference proteome</keyword>
<proteinExistence type="predicted"/>
<evidence type="ECO:0000313" key="2">
    <source>
        <dbReference type="Proteomes" id="UP000237271"/>
    </source>
</evidence>
<feature type="non-terminal residue" evidence="1">
    <location>
        <position position="140"/>
    </location>
</feature>
<accession>A0A2P4YQU0</accession>
<protein>
    <submittedName>
        <fullName evidence="1">Uncharacterized protein</fullName>
    </submittedName>
</protein>